<dbReference type="Gene3D" id="3.20.20.140">
    <property type="entry name" value="Metal-dependent hydrolases"/>
    <property type="match status" value="1"/>
</dbReference>
<accession>A0AAN1XVE9</accession>
<keyword evidence="2" id="KW-1185">Reference proteome</keyword>
<evidence type="ECO:0000313" key="2">
    <source>
        <dbReference type="Proteomes" id="UP001317532"/>
    </source>
</evidence>
<dbReference type="PROSITE" id="PS51365">
    <property type="entry name" value="RENAL_DIPEPTIDASE_2"/>
    <property type="match status" value="1"/>
</dbReference>
<organism evidence="1 2">
    <name type="scientific">Vulcanimicrobium alpinum</name>
    <dbReference type="NCBI Taxonomy" id="3016050"/>
    <lineage>
        <taxon>Bacteria</taxon>
        <taxon>Bacillati</taxon>
        <taxon>Vulcanimicrobiota</taxon>
        <taxon>Vulcanimicrobiia</taxon>
        <taxon>Vulcanimicrobiales</taxon>
        <taxon>Vulcanimicrobiaceae</taxon>
        <taxon>Vulcanimicrobium</taxon>
    </lineage>
</organism>
<dbReference type="InterPro" id="IPR032466">
    <property type="entry name" value="Metal_Hydrolase"/>
</dbReference>
<dbReference type="Pfam" id="PF01244">
    <property type="entry name" value="Peptidase_M19"/>
    <property type="match status" value="1"/>
</dbReference>
<dbReference type="GO" id="GO:0070573">
    <property type="term" value="F:metallodipeptidase activity"/>
    <property type="evidence" value="ECO:0007669"/>
    <property type="project" value="InterPro"/>
</dbReference>
<dbReference type="KEGG" id="vab:WPS_13850"/>
<protein>
    <submittedName>
        <fullName evidence="1">Membrane dipeptidase</fullName>
    </submittedName>
</protein>
<reference evidence="1 2" key="1">
    <citation type="journal article" date="2022" name="ISME Commun">
        <title>Vulcanimicrobium alpinus gen. nov. sp. nov., the first cultivated representative of the candidate phylum 'Eremiobacterota', is a metabolically versatile aerobic anoxygenic phototroph.</title>
        <authorList>
            <person name="Yabe S."/>
            <person name="Muto K."/>
            <person name="Abe K."/>
            <person name="Yokota A."/>
            <person name="Staudigel H."/>
            <person name="Tebo B.M."/>
        </authorList>
    </citation>
    <scope>NUCLEOTIDE SEQUENCE [LARGE SCALE GENOMIC DNA]</scope>
    <source>
        <strain evidence="1 2">WC8-2</strain>
    </source>
</reference>
<evidence type="ECO:0000313" key="1">
    <source>
        <dbReference type="EMBL" id="BDE06109.1"/>
    </source>
</evidence>
<dbReference type="PANTHER" id="PTHR10443:SF12">
    <property type="entry name" value="DIPEPTIDASE"/>
    <property type="match status" value="1"/>
</dbReference>
<proteinExistence type="predicted"/>
<dbReference type="PANTHER" id="PTHR10443">
    <property type="entry name" value="MICROSOMAL DIPEPTIDASE"/>
    <property type="match status" value="1"/>
</dbReference>
<dbReference type="AlphaFoldDB" id="A0AAN1XVE9"/>
<gene>
    <name evidence="1" type="ORF">WPS_13850</name>
</gene>
<sequence>MIATIASYRRQIAEHPERYRLVQDARDLRRDARLAVAFDVEGALSIGDRLDLVDLYYDLGVRWTAFVYNRANLAGAGCHDDVDEGLTPFGGRLVARMEHAGMIKCCSHTGYRTALEIFAAARKPTILSHSNPRALADHERNVPDALLRACAQTGGVVGINAVGLFLGTADPSARDVFRHLDYVVHLIGPEHVGIAFDSVFPAAPGASGFEPESRPDYWPPSRGYSRSVTILGPEILHDVVACMREAGYSRSAIDGILGGNFARVAAACWKSGAASA</sequence>
<dbReference type="RefSeq" id="WP_317997097.1">
    <property type="nucleotide sequence ID" value="NZ_AP025523.1"/>
</dbReference>
<name>A0AAN1XVE9_UNVUL</name>
<dbReference type="Proteomes" id="UP001317532">
    <property type="component" value="Chromosome"/>
</dbReference>
<dbReference type="EMBL" id="AP025523">
    <property type="protein sequence ID" value="BDE06109.1"/>
    <property type="molecule type" value="Genomic_DNA"/>
</dbReference>
<dbReference type="SUPFAM" id="SSF51556">
    <property type="entry name" value="Metallo-dependent hydrolases"/>
    <property type="match status" value="1"/>
</dbReference>
<dbReference type="InterPro" id="IPR008257">
    <property type="entry name" value="Pept_M19"/>
</dbReference>
<dbReference type="GO" id="GO:0006508">
    <property type="term" value="P:proteolysis"/>
    <property type="evidence" value="ECO:0007669"/>
    <property type="project" value="InterPro"/>
</dbReference>